<dbReference type="GO" id="GO:0008270">
    <property type="term" value="F:zinc ion binding"/>
    <property type="evidence" value="ECO:0007669"/>
    <property type="project" value="InterPro"/>
</dbReference>
<dbReference type="Pfam" id="PF00107">
    <property type="entry name" value="ADH_zinc_N"/>
    <property type="match status" value="1"/>
</dbReference>
<dbReference type="STRING" id="41875.K8EG70"/>
<evidence type="ECO:0000256" key="1">
    <source>
        <dbReference type="ARBA" id="ARBA00001947"/>
    </source>
</evidence>
<comment type="similarity">
    <text evidence="5">Belongs to the zinc-containing alcohol dehydrogenase family.</text>
</comment>
<evidence type="ECO:0000256" key="2">
    <source>
        <dbReference type="ARBA" id="ARBA00022723"/>
    </source>
</evidence>
<sequence length="367" mass="40201">MYTPTAQHPRREFYSRGQKNTTAQMSDTTTKAYAALEVNAKKLEQIEIDLLPLTDDGVEIKVECCGLCGSDEHLIKGDYGEYAVFPQVCGHEVVGTVRQIGKNVKDVKVGQRVGVGWQSASCHSCEWCTKNNEQLCGKVKCTCCEGNRGGFADVMRCEDSQFVFPIPDSLDSCEVAPMLCGGQTVWTPLKEQTKPGDKIGVLGLGGLGHMAIKFAKAFGNEVIAISSSDSKKEMALEHGATGFLVHTSEDEMEKAAGTLDFILVTIATSETVEFENFFSLLRPRGTMCFVGMVPKFMIDTFTMGFTMTNCTTSNTGSIKDMKEMLEFCAKNKLGAKVKKTPLSKINDALDELRSKQSAFRHVLVNDL</sequence>
<dbReference type="RefSeq" id="XP_007512547.1">
    <property type="nucleotide sequence ID" value="XM_007512485.1"/>
</dbReference>
<dbReference type="Gene3D" id="3.90.180.10">
    <property type="entry name" value="Medium-chain alcohol dehydrogenases, catalytic domain"/>
    <property type="match status" value="1"/>
</dbReference>
<proteinExistence type="inferred from homology"/>
<dbReference type="PROSITE" id="PS00059">
    <property type="entry name" value="ADH_ZINC"/>
    <property type="match status" value="1"/>
</dbReference>
<keyword evidence="4" id="KW-0560">Oxidoreductase</keyword>
<keyword evidence="8" id="KW-1185">Reference proteome</keyword>
<dbReference type="InterPro" id="IPR011032">
    <property type="entry name" value="GroES-like_sf"/>
</dbReference>
<dbReference type="InterPro" id="IPR013149">
    <property type="entry name" value="ADH-like_C"/>
</dbReference>
<dbReference type="PANTHER" id="PTHR42683">
    <property type="entry name" value="ALDEHYDE REDUCTASE"/>
    <property type="match status" value="1"/>
</dbReference>
<evidence type="ECO:0000256" key="3">
    <source>
        <dbReference type="ARBA" id="ARBA00022833"/>
    </source>
</evidence>
<organism evidence="7 8">
    <name type="scientific">Bathycoccus prasinos</name>
    <dbReference type="NCBI Taxonomy" id="41875"/>
    <lineage>
        <taxon>Eukaryota</taxon>
        <taxon>Viridiplantae</taxon>
        <taxon>Chlorophyta</taxon>
        <taxon>Mamiellophyceae</taxon>
        <taxon>Mamiellales</taxon>
        <taxon>Bathycoccaceae</taxon>
        <taxon>Bathycoccus</taxon>
    </lineage>
</organism>
<gene>
    <name evidence="7" type="ORF">Bathy06g05160</name>
</gene>
<dbReference type="GO" id="GO:0016616">
    <property type="term" value="F:oxidoreductase activity, acting on the CH-OH group of donors, NAD or NADP as acceptor"/>
    <property type="evidence" value="ECO:0007669"/>
    <property type="project" value="InterPro"/>
</dbReference>
<evidence type="ECO:0000256" key="5">
    <source>
        <dbReference type="RuleBase" id="RU361277"/>
    </source>
</evidence>
<dbReference type="SUPFAM" id="SSF51735">
    <property type="entry name" value="NAD(P)-binding Rossmann-fold domains"/>
    <property type="match status" value="1"/>
</dbReference>
<evidence type="ECO:0000313" key="8">
    <source>
        <dbReference type="Proteomes" id="UP000198341"/>
    </source>
</evidence>
<dbReference type="InterPro" id="IPR036291">
    <property type="entry name" value="NAD(P)-bd_dom_sf"/>
</dbReference>
<evidence type="ECO:0000313" key="7">
    <source>
        <dbReference type="EMBL" id="CCO17147.1"/>
    </source>
</evidence>
<dbReference type="InterPro" id="IPR020843">
    <property type="entry name" value="ER"/>
</dbReference>
<keyword evidence="3 5" id="KW-0862">Zinc</keyword>
<dbReference type="GeneID" id="19015497"/>
<dbReference type="OrthoDB" id="1879366at2759"/>
<keyword evidence="2 5" id="KW-0479">Metal-binding</keyword>
<dbReference type="FunFam" id="3.40.50.720:FF:000022">
    <property type="entry name" value="Cinnamyl alcohol dehydrogenase"/>
    <property type="match status" value="1"/>
</dbReference>
<dbReference type="EMBL" id="FO082273">
    <property type="protein sequence ID" value="CCO17147.1"/>
    <property type="molecule type" value="Genomic_DNA"/>
</dbReference>
<evidence type="ECO:0000256" key="4">
    <source>
        <dbReference type="ARBA" id="ARBA00023002"/>
    </source>
</evidence>
<dbReference type="Pfam" id="PF08240">
    <property type="entry name" value="ADH_N"/>
    <property type="match status" value="1"/>
</dbReference>
<dbReference type="KEGG" id="bpg:Bathy06g05160"/>
<feature type="domain" description="Enoyl reductase (ER)" evidence="6">
    <location>
        <begin position="41"/>
        <end position="364"/>
    </location>
</feature>
<dbReference type="SMART" id="SM00829">
    <property type="entry name" value="PKS_ER"/>
    <property type="match status" value="1"/>
</dbReference>
<evidence type="ECO:0000259" key="6">
    <source>
        <dbReference type="SMART" id="SM00829"/>
    </source>
</evidence>
<reference evidence="7 8" key="1">
    <citation type="submission" date="2011-10" db="EMBL/GenBank/DDBJ databases">
        <authorList>
            <person name="Genoscope - CEA"/>
        </authorList>
    </citation>
    <scope>NUCLEOTIDE SEQUENCE [LARGE SCALE GENOMIC DNA]</scope>
    <source>
        <strain evidence="7 8">RCC 1105</strain>
    </source>
</reference>
<dbReference type="Gene3D" id="3.40.50.720">
    <property type="entry name" value="NAD(P)-binding Rossmann-like Domain"/>
    <property type="match status" value="1"/>
</dbReference>
<dbReference type="InterPro" id="IPR013154">
    <property type="entry name" value="ADH-like_N"/>
</dbReference>
<dbReference type="AlphaFoldDB" id="K8EG70"/>
<dbReference type="InterPro" id="IPR002328">
    <property type="entry name" value="ADH_Zn_CS"/>
</dbReference>
<dbReference type="SUPFAM" id="SSF50129">
    <property type="entry name" value="GroES-like"/>
    <property type="match status" value="1"/>
</dbReference>
<accession>K8EG70</accession>
<dbReference type="Proteomes" id="UP000198341">
    <property type="component" value="Chromosome 6"/>
</dbReference>
<dbReference type="CDD" id="cd05283">
    <property type="entry name" value="CAD1"/>
    <property type="match status" value="1"/>
</dbReference>
<name>K8EG70_9CHLO</name>
<comment type="cofactor">
    <cofactor evidence="1 5">
        <name>Zn(2+)</name>
        <dbReference type="ChEBI" id="CHEBI:29105"/>
    </cofactor>
</comment>
<dbReference type="eggNOG" id="KOG0023">
    <property type="taxonomic scope" value="Eukaryota"/>
</dbReference>
<dbReference type="InterPro" id="IPR047109">
    <property type="entry name" value="CAD-like"/>
</dbReference>
<protein>
    <submittedName>
        <fullName evidence="7">Alcohol dehydrogenase</fullName>
    </submittedName>
</protein>